<evidence type="ECO:0000313" key="2">
    <source>
        <dbReference type="Proteomes" id="UP000249526"/>
    </source>
</evidence>
<dbReference type="EMBL" id="KZ825065">
    <property type="protein sequence ID" value="RAH56543.1"/>
    <property type="molecule type" value="Genomic_DNA"/>
</dbReference>
<accession>A0A8G1VNB6</accession>
<proteinExistence type="predicted"/>
<keyword evidence="2" id="KW-1185">Reference proteome</keyword>
<organism evidence="1 2">
    <name type="scientific">Aspergillus piperis CBS 112811</name>
    <dbReference type="NCBI Taxonomy" id="1448313"/>
    <lineage>
        <taxon>Eukaryota</taxon>
        <taxon>Fungi</taxon>
        <taxon>Dikarya</taxon>
        <taxon>Ascomycota</taxon>
        <taxon>Pezizomycotina</taxon>
        <taxon>Eurotiomycetes</taxon>
        <taxon>Eurotiomycetidae</taxon>
        <taxon>Eurotiales</taxon>
        <taxon>Aspergillaceae</taxon>
        <taxon>Aspergillus</taxon>
        <taxon>Aspergillus subgen. Circumdati</taxon>
    </lineage>
</organism>
<dbReference type="GeneID" id="37168858"/>
<protein>
    <submittedName>
        <fullName evidence="1">Uncharacterized protein</fullName>
    </submittedName>
</protein>
<reference evidence="1 2" key="1">
    <citation type="submission" date="2018-02" db="EMBL/GenBank/DDBJ databases">
        <title>The genomes of Aspergillus section Nigri reveals drivers in fungal speciation.</title>
        <authorList>
            <consortium name="DOE Joint Genome Institute"/>
            <person name="Vesth T.C."/>
            <person name="Nybo J."/>
            <person name="Theobald S."/>
            <person name="Brandl J."/>
            <person name="Frisvad J.C."/>
            <person name="Nielsen K.F."/>
            <person name="Lyhne E.K."/>
            <person name="Kogle M.E."/>
            <person name="Kuo A."/>
            <person name="Riley R."/>
            <person name="Clum A."/>
            <person name="Nolan M."/>
            <person name="Lipzen A."/>
            <person name="Salamov A."/>
            <person name="Henrissat B."/>
            <person name="Wiebenga A."/>
            <person name="De vries R.P."/>
            <person name="Grigoriev I.V."/>
            <person name="Mortensen U.H."/>
            <person name="Andersen M.R."/>
            <person name="Baker S.E."/>
        </authorList>
    </citation>
    <scope>NUCLEOTIDE SEQUENCE [LARGE SCALE GENOMIC DNA]</scope>
    <source>
        <strain evidence="1 2">CBS 112811</strain>
    </source>
</reference>
<dbReference type="RefSeq" id="XP_025514465.1">
    <property type="nucleotide sequence ID" value="XM_025665456.1"/>
</dbReference>
<dbReference type="AlphaFoldDB" id="A0A8G1VNB6"/>
<sequence>MMRFYVPMQNPITYPDPCTGNLFDMTHARPGTGFLHADRPAIMKGLNTVRWLMYSCCMLPQ</sequence>
<evidence type="ECO:0000313" key="1">
    <source>
        <dbReference type="EMBL" id="RAH56543.1"/>
    </source>
</evidence>
<dbReference type="Proteomes" id="UP000249526">
    <property type="component" value="Unassembled WGS sequence"/>
</dbReference>
<gene>
    <name evidence="1" type="ORF">BO85DRAFT_53180</name>
</gene>
<name>A0A8G1VNB6_9EURO</name>